<dbReference type="Pfam" id="PF08811">
    <property type="entry name" value="DUF1800"/>
    <property type="match status" value="1"/>
</dbReference>
<dbReference type="Proteomes" id="UP000239709">
    <property type="component" value="Chromosome"/>
</dbReference>
<evidence type="ECO:0000313" key="3">
    <source>
        <dbReference type="Proteomes" id="UP000239709"/>
    </source>
</evidence>
<dbReference type="OrthoDB" id="9772295at2"/>
<feature type="region of interest" description="Disordered" evidence="1">
    <location>
        <begin position="455"/>
        <end position="509"/>
    </location>
</feature>
<organism evidence="2 3">
    <name type="scientific">Ottowia oryzae</name>
    <dbReference type="NCBI Taxonomy" id="2109914"/>
    <lineage>
        <taxon>Bacteria</taxon>
        <taxon>Pseudomonadati</taxon>
        <taxon>Pseudomonadota</taxon>
        <taxon>Betaproteobacteria</taxon>
        <taxon>Burkholderiales</taxon>
        <taxon>Comamonadaceae</taxon>
        <taxon>Ottowia</taxon>
    </lineage>
</organism>
<dbReference type="EMBL" id="CP027666">
    <property type="protein sequence ID" value="AVO35973.1"/>
    <property type="molecule type" value="Genomic_DNA"/>
</dbReference>
<feature type="compositionally biased region" description="Pro residues" evidence="1">
    <location>
        <begin position="459"/>
        <end position="478"/>
    </location>
</feature>
<evidence type="ECO:0000313" key="2">
    <source>
        <dbReference type="EMBL" id="AVO35973.1"/>
    </source>
</evidence>
<accession>A0A2S0MJV2</accession>
<dbReference type="AlphaFoldDB" id="A0A2S0MJV2"/>
<dbReference type="KEGG" id="otk:C6570_04335"/>
<sequence>MRNQGQRGRWLGGLLGLALVGGCAAVGTSSDPATALQSATRLTWGASVPAVAALSRSSAQAWLDAQLRPSSAPPTLPGPVQAQINAMTISQRPVAELVADMVQQRQAANALPDDAAKQAARNAWQQEMNRLAREAAQRHLLRAVYSPRQVQEQMTWFWLNHFSVFQGKGEIRAMLGDYEDSAIRPHALGRFRDLLGAVVRHPAMLQFLDNAQNASGRLNENYARELMELHTLGVDAGYTQRDVQELARVLTGVGVQTKLGGDQPRLPAAQQALYVRQGLFEFNPRRHDFGPKVFLGQPVPGQGLAEVDQALDRLARAPATARFISGKLAHYWLSDDAPRALVDRMAQTFQRSDGDIAATLRTLFTSNEFQRGAGGKFKDPMRYVVSALRLSYGDTPILNTAPALGWLNRLGEPLYGRQTPDGYPLNDSAWSSSGQMETRFELARAIGAARPDLRQAVEPPVPGSPAAAPTPPAAPLPAPDGAHALYGQPPGADALGARTRQALGQAKSPAEWNALLLSSPEFMRR</sequence>
<keyword evidence="3" id="KW-1185">Reference proteome</keyword>
<dbReference type="InterPro" id="IPR014917">
    <property type="entry name" value="DUF1800"/>
</dbReference>
<protein>
    <submittedName>
        <fullName evidence="2">DUF1800 domain-containing protein</fullName>
    </submittedName>
</protein>
<reference evidence="2 3" key="1">
    <citation type="submission" date="2018-03" db="EMBL/GenBank/DDBJ databases">
        <title>Genome sequencing of Ottowia sp.</title>
        <authorList>
            <person name="Kim S.-J."/>
            <person name="Heo J."/>
            <person name="Kwon S.-W."/>
        </authorList>
    </citation>
    <scope>NUCLEOTIDE SEQUENCE [LARGE SCALE GENOMIC DNA]</scope>
    <source>
        <strain evidence="2 3">KADR8-3</strain>
    </source>
</reference>
<evidence type="ECO:0000256" key="1">
    <source>
        <dbReference type="SAM" id="MobiDB-lite"/>
    </source>
</evidence>
<proteinExistence type="predicted"/>
<name>A0A2S0MJV2_9BURK</name>
<gene>
    <name evidence="2" type="ORF">C6570_04335</name>
</gene>
<dbReference type="PROSITE" id="PS51257">
    <property type="entry name" value="PROKAR_LIPOPROTEIN"/>
    <property type="match status" value="1"/>
</dbReference>